<reference evidence="1 2" key="1">
    <citation type="submission" date="2024-10" db="EMBL/GenBank/DDBJ databases">
        <title>Updated reference genomes for cyclostephanoid diatoms.</title>
        <authorList>
            <person name="Roberts W.R."/>
            <person name="Alverson A.J."/>
        </authorList>
    </citation>
    <scope>NUCLEOTIDE SEQUENCE [LARGE SCALE GENOMIC DNA]</scope>
    <source>
        <strain evidence="1 2">AJA276-08</strain>
    </source>
</reference>
<evidence type="ECO:0000313" key="1">
    <source>
        <dbReference type="EMBL" id="KAL3772365.1"/>
    </source>
</evidence>
<accession>A0ABD3NH94</accession>
<proteinExistence type="predicted"/>
<name>A0ABD3NH94_9STRA</name>
<comment type="caution">
    <text evidence="1">The sequence shown here is derived from an EMBL/GenBank/DDBJ whole genome shotgun (WGS) entry which is preliminary data.</text>
</comment>
<evidence type="ECO:0008006" key="3">
    <source>
        <dbReference type="Google" id="ProtNLM"/>
    </source>
</evidence>
<sequence>MKELYQLHQWQLWQEELKSNIRLPTSLPPSPSKLQDDVLSELLSIGLHPEEEVLAKSGYRLDALVEMHGKKVGIEVDGPSHFVGSKPNGGTLLKHRQVNTLDEIPVISVPYWENQGGEQQYLRTLLGFKALNNTGNAEESFTCLTSKEEVWHTMSTKRF</sequence>
<dbReference type="EMBL" id="JALLAZ020001579">
    <property type="protein sequence ID" value="KAL3772365.1"/>
    <property type="molecule type" value="Genomic_DNA"/>
</dbReference>
<evidence type="ECO:0000313" key="2">
    <source>
        <dbReference type="Proteomes" id="UP001530315"/>
    </source>
</evidence>
<gene>
    <name evidence="1" type="ORF">ACHAW5_010367</name>
</gene>
<organism evidence="1 2">
    <name type="scientific">Stephanodiscus triporus</name>
    <dbReference type="NCBI Taxonomy" id="2934178"/>
    <lineage>
        <taxon>Eukaryota</taxon>
        <taxon>Sar</taxon>
        <taxon>Stramenopiles</taxon>
        <taxon>Ochrophyta</taxon>
        <taxon>Bacillariophyta</taxon>
        <taxon>Coscinodiscophyceae</taxon>
        <taxon>Thalassiosirophycidae</taxon>
        <taxon>Stephanodiscales</taxon>
        <taxon>Stephanodiscaceae</taxon>
        <taxon>Stephanodiscus</taxon>
    </lineage>
</organism>
<dbReference type="Proteomes" id="UP001530315">
    <property type="component" value="Unassembled WGS sequence"/>
</dbReference>
<dbReference type="AlphaFoldDB" id="A0ABD3NH94"/>
<keyword evidence="2" id="KW-1185">Reference proteome</keyword>
<protein>
    <recommendedName>
        <fullName evidence="3">RAP domain-containing protein</fullName>
    </recommendedName>
</protein>